<dbReference type="PROSITE" id="PS50088">
    <property type="entry name" value="ANK_REPEAT"/>
    <property type="match status" value="6"/>
</dbReference>
<comment type="caution">
    <text evidence="5">The sequence shown here is derived from an EMBL/GenBank/DDBJ whole genome shotgun (WGS) entry which is preliminary data.</text>
</comment>
<evidence type="ECO:0000256" key="2">
    <source>
        <dbReference type="ARBA" id="ARBA00023043"/>
    </source>
</evidence>
<dbReference type="Proteomes" id="UP000241890">
    <property type="component" value="Unassembled WGS sequence"/>
</dbReference>
<dbReference type="Pfam" id="PF12796">
    <property type="entry name" value="Ank_2"/>
    <property type="match status" value="2"/>
</dbReference>
<keyword evidence="1" id="KW-0677">Repeat</keyword>
<dbReference type="SUPFAM" id="SSF48403">
    <property type="entry name" value="Ankyrin repeat"/>
    <property type="match status" value="1"/>
</dbReference>
<feature type="repeat" description="ANK" evidence="3">
    <location>
        <begin position="136"/>
        <end position="168"/>
    </location>
</feature>
<dbReference type="InterPro" id="IPR002110">
    <property type="entry name" value="Ankyrin_rpt"/>
</dbReference>
<dbReference type="InParanoid" id="A0A2R5GVX5"/>
<dbReference type="Pfam" id="PF13676">
    <property type="entry name" value="TIR_2"/>
    <property type="match status" value="1"/>
</dbReference>
<name>A0A2R5GVX5_9STRA</name>
<feature type="repeat" description="ANK" evidence="3">
    <location>
        <begin position="235"/>
        <end position="267"/>
    </location>
</feature>
<dbReference type="PROSITE" id="PS50297">
    <property type="entry name" value="ANK_REP_REGION"/>
    <property type="match status" value="4"/>
</dbReference>
<dbReference type="InterPro" id="IPR036770">
    <property type="entry name" value="Ankyrin_rpt-contain_sf"/>
</dbReference>
<evidence type="ECO:0000259" key="4">
    <source>
        <dbReference type="Pfam" id="PF13676"/>
    </source>
</evidence>
<organism evidence="5 6">
    <name type="scientific">Hondaea fermentalgiana</name>
    <dbReference type="NCBI Taxonomy" id="2315210"/>
    <lineage>
        <taxon>Eukaryota</taxon>
        <taxon>Sar</taxon>
        <taxon>Stramenopiles</taxon>
        <taxon>Bigyra</taxon>
        <taxon>Labyrinthulomycetes</taxon>
        <taxon>Thraustochytrida</taxon>
        <taxon>Thraustochytriidae</taxon>
        <taxon>Hondaea</taxon>
    </lineage>
</organism>
<evidence type="ECO:0000313" key="6">
    <source>
        <dbReference type="Proteomes" id="UP000241890"/>
    </source>
</evidence>
<feature type="repeat" description="ANK" evidence="3">
    <location>
        <begin position="103"/>
        <end position="135"/>
    </location>
</feature>
<dbReference type="SMART" id="SM00248">
    <property type="entry name" value="ANK"/>
    <property type="match status" value="8"/>
</dbReference>
<dbReference type="Gene3D" id="3.40.50.10140">
    <property type="entry name" value="Toll/interleukin-1 receptor homology (TIR) domain"/>
    <property type="match status" value="1"/>
</dbReference>
<sequence>MSSMKELIENGDLAGVQLAVENDPALLDATVTSRKHSPLMWALHSESGGQPAIAQWLIKRGAKIDLQQNGGWTALMIACCYDQPDTAQMLIERGAKIDLQEKEGCTALMIACRNAQPAIAQWLIERGAKIDLQNKKEWTALMLACWCDQPDTAQMLIERGAKIDLQEKEGCTALMIACRNAQPAIAQWLIERGAKIDLQNKKEWTALMLACWCDQPDTAQMLIERGAKIDLQQNGGWTALMLACLYDQPDTAQMLIERGAKIDLQQNGGWTALMLACQKPVKSHHTAEGLLRCIKLLYTAGADLNLKHGSGKYFRFFLGQTALDKARYSNRADAVAFLSFVETSKVARVLGGELEQPRSVVLAFYEEGLRTTRSCSVLQHEDLVNLGMTSSLKRRLFLQRFNPSAVQLPRQSLPKRASQRIARVLLPPSGTSRYDAFLTHDWGEDGANHEVVSSVNARIRDAGKVTWFDGDRLSGNIIQQITEGIENSRKVVVFITERYMHKLQGDGEDYCKDEFLAATRVRKSRNMISVIVDPTMLDTSLWRGPLQLKLGGNLYIDFTTPAKRVENFSQLLDRINA</sequence>
<dbReference type="InterPro" id="IPR035897">
    <property type="entry name" value="Toll_tir_struct_dom_sf"/>
</dbReference>
<feature type="repeat" description="ANK" evidence="3">
    <location>
        <begin position="202"/>
        <end position="234"/>
    </location>
</feature>
<dbReference type="SUPFAM" id="SSF52200">
    <property type="entry name" value="Toll/Interleukin receptor TIR domain"/>
    <property type="match status" value="1"/>
</dbReference>
<evidence type="ECO:0000256" key="1">
    <source>
        <dbReference type="ARBA" id="ARBA00022737"/>
    </source>
</evidence>
<dbReference type="Gene3D" id="1.25.40.20">
    <property type="entry name" value="Ankyrin repeat-containing domain"/>
    <property type="match status" value="4"/>
</dbReference>
<keyword evidence="2 3" id="KW-0040">ANK repeat</keyword>
<reference evidence="5 6" key="1">
    <citation type="submission" date="2017-12" db="EMBL/GenBank/DDBJ databases">
        <title>Sequencing, de novo assembly and annotation of complete genome of a new Thraustochytrid species, strain FCC1311.</title>
        <authorList>
            <person name="Sedici K."/>
            <person name="Godart F."/>
            <person name="Aiese Cigliano R."/>
            <person name="Sanseverino W."/>
            <person name="Barakat M."/>
            <person name="Ortet P."/>
            <person name="Marechal E."/>
            <person name="Cagnac O."/>
            <person name="Amato A."/>
        </authorList>
    </citation>
    <scope>NUCLEOTIDE SEQUENCE [LARGE SCALE GENOMIC DNA]</scope>
</reference>
<protein>
    <submittedName>
        <fullName evidence="5">Ankyrin repeat and KH domain-containing protein 1</fullName>
    </submittedName>
</protein>
<keyword evidence="6" id="KW-1185">Reference proteome</keyword>
<dbReference type="OrthoDB" id="159630at2759"/>
<dbReference type="EMBL" id="BEYU01000173">
    <property type="protein sequence ID" value="GBG33918.1"/>
    <property type="molecule type" value="Genomic_DNA"/>
</dbReference>
<dbReference type="PANTHER" id="PTHR24173:SF74">
    <property type="entry name" value="ANKYRIN REPEAT DOMAIN-CONTAINING PROTEIN 16"/>
    <property type="match status" value="1"/>
</dbReference>
<feature type="domain" description="TIR" evidence="4">
    <location>
        <begin position="447"/>
        <end position="572"/>
    </location>
</feature>
<dbReference type="AlphaFoldDB" id="A0A2R5GVX5"/>
<feature type="repeat" description="ANK" evidence="3">
    <location>
        <begin position="70"/>
        <end position="102"/>
    </location>
</feature>
<gene>
    <name evidence="5" type="ORF">FCC1311_101412</name>
</gene>
<dbReference type="InterPro" id="IPR000157">
    <property type="entry name" value="TIR_dom"/>
</dbReference>
<dbReference type="Pfam" id="PF00023">
    <property type="entry name" value="Ank"/>
    <property type="match status" value="3"/>
</dbReference>
<accession>A0A2R5GVX5</accession>
<evidence type="ECO:0000256" key="3">
    <source>
        <dbReference type="PROSITE-ProRule" id="PRU00023"/>
    </source>
</evidence>
<feature type="repeat" description="ANK" evidence="3">
    <location>
        <begin position="169"/>
        <end position="201"/>
    </location>
</feature>
<evidence type="ECO:0000313" key="5">
    <source>
        <dbReference type="EMBL" id="GBG33918.1"/>
    </source>
</evidence>
<dbReference type="PANTHER" id="PTHR24173">
    <property type="entry name" value="ANKYRIN REPEAT CONTAINING"/>
    <property type="match status" value="1"/>
</dbReference>
<dbReference type="GO" id="GO:0007165">
    <property type="term" value="P:signal transduction"/>
    <property type="evidence" value="ECO:0007669"/>
    <property type="project" value="InterPro"/>
</dbReference>
<proteinExistence type="predicted"/>